<keyword evidence="2" id="KW-1003">Cell membrane</keyword>
<organism evidence="7 8">
    <name type="scientific">Rotaria magnacalcarata</name>
    <dbReference type="NCBI Taxonomy" id="392030"/>
    <lineage>
        <taxon>Eukaryota</taxon>
        <taxon>Metazoa</taxon>
        <taxon>Spiralia</taxon>
        <taxon>Gnathifera</taxon>
        <taxon>Rotifera</taxon>
        <taxon>Eurotatoria</taxon>
        <taxon>Bdelloidea</taxon>
        <taxon>Philodinida</taxon>
        <taxon>Philodinidae</taxon>
        <taxon>Rotaria</taxon>
    </lineage>
</organism>
<evidence type="ECO:0000313" key="7">
    <source>
        <dbReference type="EMBL" id="CAF4583627.1"/>
    </source>
</evidence>
<proteinExistence type="inferred from homology"/>
<evidence type="ECO:0000256" key="2">
    <source>
        <dbReference type="ARBA" id="ARBA00022475"/>
    </source>
</evidence>
<dbReference type="EMBL" id="CAJOBH010094685">
    <property type="protein sequence ID" value="CAF4583627.1"/>
    <property type="molecule type" value="Genomic_DNA"/>
</dbReference>
<keyword evidence="5" id="KW-0472">Membrane</keyword>
<accession>A0A8S2YTN3</accession>
<reference evidence="7" key="1">
    <citation type="submission" date="2021-02" db="EMBL/GenBank/DDBJ databases">
        <authorList>
            <person name="Nowell W R."/>
        </authorList>
    </citation>
    <scope>NUCLEOTIDE SEQUENCE</scope>
</reference>
<keyword evidence="4" id="KW-1133">Transmembrane helix</keyword>
<evidence type="ECO:0000256" key="6">
    <source>
        <dbReference type="ARBA" id="ARBA00025718"/>
    </source>
</evidence>
<keyword evidence="3" id="KW-0812">Transmembrane</keyword>
<comment type="similarity">
    <text evidence="6">Belongs to the Vang family.</text>
</comment>
<evidence type="ECO:0000256" key="5">
    <source>
        <dbReference type="ARBA" id="ARBA00023136"/>
    </source>
</evidence>
<comment type="caution">
    <text evidence="7">The sequence shown here is derived from an EMBL/GenBank/DDBJ whole genome shotgun (WGS) entry which is preliminary data.</text>
</comment>
<evidence type="ECO:0000256" key="3">
    <source>
        <dbReference type="ARBA" id="ARBA00022692"/>
    </source>
</evidence>
<sequence>MDSREAAQAVFSSMSRSLQKYLRLTRQQPYFTR</sequence>
<evidence type="ECO:0000256" key="1">
    <source>
        <dbReference type="ARBA" id="ARBA00004651"/>
    </source>
</evidence>
<dbReference type="Proteomes" id="UP000681967">
    <property type="component" value="Unassembled WGS sequence"/>
</dbReference>
<protein>
    <submittedName>
        <fullName evidence="7">Uncharacterized protein</fullName>
    </submittedName>
</protein>
<evidence type="ECO:0000313" key="8">
    <source>
        <dbReference type="Proteomes" id="UP000681967"/>
    </source>
</evidence>
<comment type="subcellular location">
    <subcellularLocation>
        <location evidence="1">Cell membrane</location>
        <topology evidence="1">Multi-pass membrane protein</topology>
    </subcellularLocation>
</comment>
<name>A0A8S2YTN3_9BILA</name>
<gene>
    <name evidence="7" type="ORF">BYL167_LOCUS39416</name>
</gene>
<feature type="non-terminal residue" evidence="7">
    <location>
        <position position="1"/>
    </location>
</feature>
<dbReference type="GO" id="GO:0005886">
    <property type="term" value="C:plasma membrane"/>
    <property type="evidence" value="ECO:0007669"/>
    <property type="project" value="UniProtKB-SubCell"/>
</dbReference>
<dbReference type="Pfam" id="PF06638">
    <property type="entry name" value="Strabismus"/>
    <property type="match status" value="1"/>
</dbReference>
<dbReference type="AlphaFoldDB" id="A0A8S2YTN3"/>
<evidence type="ECO:0000256" key="4">
    <source>
        <dbReference type="ARBA" id="ARBA00022989"/>
    </source>
</evidence>
<dbReference type="InterPro" id="IPR009539">
    <property type="entry name" value="VANGL"/>
</dbReference>